<proteinExistence type="predicted"/>
<dbReference type="EMBL" id="CP050485">
    <property type="protein sequence ID" value="QOG28061.1"/>
    <property type="molecule type" value="Genomic_DNA"/>
</dbReference>
<reference evidence="1 2" key="1">
    <citation type="submission" date="2020-03" db="EMBL/GenBank/DDBJ databases">
        <title>Characterization of ganglioside-mimicking enterococci.</title>
        <authorList>
            <person name="Patry R.T."/>
            <person name="Nothaft H."/>
            <person name="Bridger R."/>
            <person name="Shajahan A."/>
            <person name="Huynh S."/>
            <person name="Sanchez S."/>
            <person name="Azadi P."/>
            <person name="Cooper K."/>
            <person name="Miller W.G."/>
            <person name="Parker C.T."/>
            <person name="Wells L."/>
            <person name="Szymanski C.M."/>
        </authorList>
    </citation>
    <scope>NUCLEOTIDE SEQUENCE [LARGE SCALE GENOMIC DNA]</scope>
    <source>
        <strain evidence="1 2">EGM181</strain>
    </source>
</reference>
<dbReference type="RefSeq" id="WP_113849446.1">
    <property type="nucleotide sequence ID" value="NZ_CP050485.1"/>
</dbReference>
<accession>A0AAE7MR37</accession>
<dbReference type="AlphaFoldDB" id="A0AAE7MR37"/>
<organism evidence="1 2">
    <name type="scientific">Enterococcus gallinarum</name>
    <dbReference type="NCBI Taxonomy" id="1353"/>
    <lineage>
        <taxon>Bacteria</taxon>
        <taxon>Bacillati</taxon>
        <taxon>Bacillota</taxon>
        <taxon>Bacilli</taxon>
        <taxon>Lactobacillales</taxon>
        <taxon>Enterococcaceae</taxon>
        <taxon>Enterococcus</taxon>
    </lineage>
</organism>
<evidence type="ECO:0000313" key="1">
    <source>
        <dbReference type="EMBL" id="QOG28061.1"/>
    </source>
</evidence>
<name>A0AAE7MR37_ENTGA</name>
<protein>
    <submittedName>
        <fullName evidence="1">Uncharacterized protein</fullName>
    </submittedName>
</protein>
<sequence length="107" mass="12236">MAKQAITYYYDMMRGGVMDVEIHNSGREAVDYLVKNCGRYFTTDLIWKTKPKLTGKGAVSAGFAHRKMVARFLSEEEVAIYQNFGDETWVDYKTQTLIEPPVCNPTK</sequence>
<dbReference type="Proteomes" id="UP000516696">
    <property type="component" value="Chromosome"/>
</dbReference>
<evidence type="ECO:0000313" key="2">
    <source>
        <dbReference type="Proteomes" id="UP000516696"/>
    </source>
</evidence>
<gene>
    <name evidence="1" type="ORF">EGM181_12735</name>
</gene>